<dbReference type="SMART" id="SM00587">
    <property type="entry name" value="CHK"/>
    <property type="match status" value="1"/>
</dbReference>
<dbReference type="GO" id="GO:0001836">
    <property type="term" value="P:release of cytochrome c from mitochondria"/>
    <property type="evidence" value="ECO:0007669"/>
    <property type="project" value="TreeGrafter"/>
</dbReference>
<dbReference type="InterPro" id="IPR004119">
    <property type="entry name" value="EcKL"/>
</dbReference>
<evidence type="ECO:0000313" key="5">
    <source>
        <dbReference type="RefSeq" id="XP_046597453.1"/>
    </source>
</evidence>
<dbReference type="GO" id="GO:0051400">
    <property type="term" value="F:BH domain binding"/>
    <property type="evidence" value="ECO:0007669"/>
    <property type="project" value="TreeGrafter"/>
</dbReference>
<evidence type="ECO:0000259" key="1">
    <source>
        <dbReference type="SMART" id="SM00587"/>
    </source>
</evidence>
<dbReference type="SUPFAM" id="SSF56112">
    <property type="entry name" value="Protein kinase-like (PK-like)"/>
    <property type="match status" value="1"/>
</dbReference>
<dbReference type="GO" id="GO:0042981">
    <property type="term" value="P:regulation of apoptotic process"/>
    <property type="evidence" value="ECO:0007669"/>
    <property type="project" value="InterPro"/>
</dbReference>
<dbReference type="Pfam" id="PF02958">
    <property type="entry name" value="EcKL"/>
    <property type="match status" value="1"/>
</dbReference>
<evidence type="ECO:0000313" key="2">
    <source>
        <dbReference type="Proteomes" id="UP000829291"/>
    </source>
</evidence>
<dbReference type="OrthoDB" id="191037at2759"/>
<evidence type="ECO:0000313" key="4">
    <source>
        <dbReference type="RefSeq" id="XP_046597452.1"/>
    </source>
</evidence>
<name>A0A6J0C949_NEOLC</name>
<dbReference type="GO" id="GO:0097192">
    <property type="term" value="P:extrinsic apoptotic signaling pathway in absence of ligand"/>
    <property type="evidence" value="ECO:0007669"/>
    <property type="project" value="TreeGrafter"/>
</dbReference>
<dbReference type="PANTHER" id="PTHR11012">
    <property type="entry name" value="PROTEIN KINASE-LIKE DOMAIN-CONTAINING"/>
    <property type="match status" value="1"/>
</dbReference>
<keyword evidence="2" id="KW-1185">Reference proteome</keyword>
<dbReference type="RefSeq" id="XP_015522819.2">
    <property type="nucleotide sequence ID" value="XM_015667333.2"/>
</dbReference>
<protein>
    <submittedName>
        <fullName evidence="3 4">Uncharacterized protein LOC107226501</fullName>
    </submittedName>
</protein>
<dbReference type="GO" id="GO:0005741">
    <property type="term" value="C:mitochondrial outer membrane"/>
    <property type="evidence" value="ECO:0007669"/>
    <property type="project" value="TreeGrafter"/>
</dbReference>
<feature type="domain" description="CHK kinase-like" evidence="1">
    <location>
        <begin position="127"/>
        <end position="326"/>
    </location>
</feature>
<gene>
    <name evidence="3 4 5" type="primary">LOC107226501</name>
</gene>
<reference evidence="3 4" key="1">
    <citation type="submission" date="2025-05" db="UniProtKB">
        <authorList>
            <consortium name="RefSeq"/>
        </authorList>
    </citation>
    <scope>IDENTIFICATION</scope>
    <source>
        <tissue evidence="3 4">Thorax and Abdomen</tissue>
    </source>
</reference>
<dbReference type="InParanoid" id="A0A6J0C949"/>
<accession>A0A6J0C949</accession>
<evidence type="ECO:0000313" key="3">
    <source>
        <dbReference type="RefSeq" id="XP_015522819.2"/>
    </source>
</evidence>
<sequence length="394" mass="44880">MAQKLPDKDYEFIRELITEMVHDRCFCERGSREFVEVDSIRAEPLSFPDKIPVSEIYAAEVGVRFSGELQKFPVVIKLLPKAAEVTNALELFQNEELFYSKIVAKIGTPNFAKCYAADMGRYGDPAIVLENLKVQGYREVERKLDEEHLKVWIKALGMFHGKGLKLKSENPSEFREFHAKLLEATFNEENIRTDMPNGNDILKTAPFRGLKYLKSLPQPDLEFVEKIETRLGRNPYEITRDLATEVSEFSTLCHGGLSRKNLLFKYDEQGKPIDVRIIDWQTTRYCPPGIDLGPIIFTNLDADDRLSKVNRLLDVYFDAVEAELPTVSRKDLRRDVVSKLLFAYNVASFHVPNVDKDLITLEQFVEGVCSLGGEDADEELASILLDLKALGTFD</sequence>
<dbReference type="GeneID" id="107226501"/>
<dbReference type="GO" id="GO:0008630">
    <property type="term" value="P:intrinsic apoptotic signaling pathway in response to DNA damage"/>
    <property type="evidence" value="ECO:0007669"/>
    <property type="project" value="TreeGrafter"/>
</dbReference>
<dbReference type="RefSeq" id="XP_046597453.1">
    <property type="nucleotide sequence ID" value="XM_046741497.1"/>
</dbReference>
<dbReference type="Proteomes" id="UP000829291">
    <property type="component" value="Chromosome 5"/>
</dbReference>
<dbReference type="KEGG" id="nlo:107226501"/>
<dbReference type="InterPro" id="IPR011009">
    <property type="entry name" value="Kinase-like_dom_sf"/>
</dbReference>
<dbReference type="AlphaFoldDB" id="A0A6J0C949"/>
<dbReference type="InterPro" id="IPR015897">
    <property type="entry name" value="CHK_kinase-like"/>
</dbReference>
<proteinExistence type="predicted"/>
<dbReference type="RefSeq" id="XP_046597452.1">
    <property type="nucleotide sequence ID" value="XM_046741496.1"/>
</dbReference>
<organism evidence="2 3">
    <name type="scientific">Neodiprion lecontei</name>
    <name type="common">Redheaded pine sawfly</name>
    <dbReference type="NCBI Taxonomy" id="441921"/>
    <lineage>
        <taxon>Eukaryota</taxon>
        <taxon>Metazoa</taxon>
        <taxon>Ecdysozoa</taxon>
        <taxon>Arthropoda</taxon>
        <taxon>Hexapoda</taxon>
        <taxon>Insecta</taxon>
        <taxon>Pterygota</taxon>
        <taxon>Neoptera</taxon>
        <taxon>Endopterygota</taxon>
        <taxon>Hymenoptera</taxon>
        <taxon>Tenthredinoidea</taxon>
        <taxon>Diprionidae</taxon>
        <taxon>Diprioninae</taxon>
        <taxon>Neodiprion</taxon>
    </lineage>
</organism>
<dbReference type="Gene3D" id="3.90.1200.10">
    <property type="match status" value="1"/>
</dbReference>
<dbReference type="PANTHER" id="PTHR11012:SF30">
    <property type="entry name" value="PROTEIN KINASE-LIKE DOMAIN-CONTAINING"/>
    <property type="match status" value="1"/>
</dbReference>